<keyword evidence="3" id="KW-1185">Reference proteome</keyword>
<accession>A0A9W6XLV4</accession>
<evidence type="ECO:0000256" key="1">
    <source>
        <dbReference type="SAM" id="MobiDB-lite"/>
    </source>
</evidence>
<dbReference type="EMBL" id="BSXT01001406">
    <property type="protein sequence ID" value="GMF42178.1"/>
    <property type="molecule type" value="Genomic_DNA"/>
</dbReference>
<sequence>MADPSGRNMITWRRNDGIFYSEVRVCDTQLVCQTLRRTIGPGQSFLLIPRKGPGQLGPVTPAAPEPMLYSGDERDPHEAEGTHSAAPPAPAAASSEGEKRSSPHQAGPQAKAARTASDSNTGKGSASQSPRRKARDPFRGPLDALSDDDEEEGAAPEHHEISNDLDGQHERYHAAQFQSSNLPSAQASVPVQSTQTAGGKAYHRGYCPPDEGTGAASFLEKLQDPRGLVGGYTSRDAFERKLVMNEPLFQENIEAARSRNGAYAKITTPHRVAKKPQTTYEAVDARGSRSRQPSGRLPGPGPGPPAPTGSVTWSIRATSQGAGASQECAAPGEHASHGSGGLRSGLKEPKEASYDYEPPTTAGGSRSPLRAVDPAVALQQKETHLFRDRRCAIEIPLGPGPGGSPSASPQPPSCVS</sequence>
<reference evidence="2" key="1">
    <citation type="submission" date="2023-04" db="EMBL/GenBank/DDBJ databases">
        <title>Phytophthora fragariaefolia NBRC 109709.</title>
        <authorList>
            <person name="Ichikawa N."/>
            <person name="Sato H."/>
            <person name="Tonouchi N."/>
        </authorList>
    </citation>
    <scope>NUCLEOTIDE SEQUENCE</scope>
    <source>
        <strain evidence="2">NBRC 109709</strain>
    </source>
</reference>
<feature type="compositionally biased region" description="Basic and acidic residues" evidence="1">
    <location>
        <begin position="381"/>
        <end position="392"/>
    </location>
</feature>
<feature type="compositionally biased region" description="Polar residues" evidence="1">
    <location>
        <begin position="311"/>
        <end position="323"/>
    </location>
</feature>
<proteinExistence type="predicted"/>
<evidence type="ECO:0000313" key="2">
    <source>
        <dbReference type="EMBL" id="GMF42178.1"/>
    </source>
</evidence>
<feature type="region of interest" description="Disordered" evidence="1">
    <location>
        <begin position="258"/>
        <end position="416"/>
    </location>
</feature>
<comment type="caution">
    <text evidence="2">The sequence shown here is derived from an EMBL/GenBank/DDBJ whole genome shotgun (WGS) entry which is preliminary data.</text>
</comment>
<gene>
    <name evidence="2" type="ORF">Pfra01_001369000</name>
</gene>
<feature type="compositionally biased region" description="Basic and acidic residues" evidence="1">
    <location>
        <begin position="155"/>
        <end position="173"/>
    </location>
</feature>
<feature type="compositionally biased region" description="Polar residues" evidence="1">
    <location>
        <begin position="176"/>
        <end position="197"/>
    </location>
</feature>
<organism evidence="2 3">
    <name type="scientific">Phytophthora fragariaefolia</name>
    <dbReference type="NCBI Taxonomy" id="1490495"/>
    <lineage>
        <taxon>Eukaryota</taxon>
        <taxon>Sar</taxon>
        <taxon>Stramenopiles</taxon>
        <taxon>Oomycota</taxon>
        <taxon>Peronosporomycetes</taxon>
        <taxon>Peronosporales</taxon>
        <taxon>Peronosporaceae</taxon>
        <taxon>Phytophthora</taxon>
    </lineage>
</organism>
<feature type="compositionally biased region" description="Acidic residues" evidence="1">
    <location>
        <begin position="145"/>
        <end position="154"/>
    </location>
</feature>
<evidence type="ECO:0000313" key="3">
    <source>
        <dbReference type="Proteomes" id="UP001165121"/>
    </source>
</evidence>
<feature type="compositionally biased region" description="Basic and acidic residues" evidence="1">
    <location>
        <begin position="71"/>
        <end position="81"/>
    </location>
</feature>
<feature type="compositionally biased region" description="Polar residues" evidence="1">
    <location>
        <begin position="116"/>
        <end position="129"/>
    </location>
</feature>
<name>A0A9W6XLV4_9STRA</name>
<protein>
    <submittedName>
        <fullName evidence="2">Unnamed protein product</fullName>
    </submittedName>
</protein>
<dbReference type="Proteomes" id="UP001165121">
    <property type="component" value="Unassembled WGS sequence"/>
</dbReference>
<feature type="region of interest" description="Disordered" evidence="1">
    <location>
        <begin position="49"/>
        <end position="208"/>
    </location>
</feature>
<dbReference type="AlphaFoldDB" id="A0A9W6XLV4"/>